<organism evidence="2 3">
    <name type="scientific">Lophium mytilinum</name>
    <dbReference type="NCBI Taxonomy" id="390894"/>
    <lineage>
        <taxon>Eukaryota</taxon>
        <taxon>Fungi</taxon>
        <taxon>Dikarya</taxon>
        <taxon>Ascomycota</taxon>
        <taxon>Pezizomycotina</taxon>
        <taxon>Dothideomycetes</taxon>
        <taxon>Pleosporomycetidae</taxon>
        <taxon>Mytilinidiales</taxon>
        <taxon>Mytilinidiaceae</taxon>
        <taxon>Lophium</taxon>
    </lineage>
</organism>
<reference evidence="2" key="1">
    <citation type="journal article" date="2020" name="Stud. Mycol.">
        <title>101 Dothideomycetes genomes: a test case for predicting lifestyles and emergence of pathogens.</title>
        <authorList>
            <person name="Haridas S."/>
            <person name="Albert R."/>
            <person name="Binder M."/>
            <person name="Bloem J."/>
            <person name="Labutti K."/>
            <person name="Salamov A."/>
            <person name="Andreopoulos B."/>
            <person name="Baker S."/>
            <person name="Barry K."/>
            <person name="Bills G."/>
            <person name="Bluhm B."/>
            <person name="Cannon C."/>
            <person name="Castanera R."/>
            <person name="Culley D."/>
            <person name="Daum C."/>
            <person name="Ezra D."/>
            <person name="Gonzalez J."/>
            <person name="Henrissat B."/>
            <person name="Kuo A."/>
            <person name="Liang C."/>
            <person name="Lipzen A."/>
            <person name="Lutzoni F."/>
            <person name="Magnuson J."/>
            <person name="Mondo S."/>
            <person name="Nolan M."/>
            <person name="Ohm R."/>
            <person name="Pangilinan J."/>
            <person name="Park H.-J."/>
            <person name="Ramirez L."/>
            <person name="Alfaro M."/>
            <person name="Sun H."/>
            <person name="Tritt A."/>
            <person name="Yoshinaga Y."/>
            <person name="Zwiers L.-H."/>
            <person name="Turgeon B."/>
            <person name="Goodwin S."/>
            <person name="Spatafora J."/>
            <person name="Crous P."/>
            <person name="Grigoriev I."/>
        </authorList>
    </citation>
    <scope>NUCLEOTIDE SEQUENCE</scope>
    <source>
        <strain evidence="2">CBS 269.34</strain>
    </source>
</reference>
<dbReference type="Proteomes" id="UP000799750">
    <property type="component" value="Unassembled WGS sequence"/>
</dbReference>
<keyword evidence="3" id="KW-1185">Reference proteome</keyword>
<sequence length="131" mass="14536">MDCNSRNTNLSTAPTPSFPKPARKATSLSRDNNGTLKKEVKRVSFTSQPPTVIDIPLKKPTKRVSFIDGPTVHYIPRNYVTAVEEADNRGVRSGHYLKHPLEDVEERAERPKRAAVSCTAYFRTVPAAGSQ</sequence>
<evidence type="ECO:0000256" key="1">
    <source>
        <dbReference type="SAM" id="MobiDB-lite"/>
    </source>
</evidence>
<dbReference type="EMBL" id="MU004196">
    <property type="protein sequence ID" value="KAF2490969.1"/>
    <property type="molecule type" value="Genomic_DNA"/>
</dbReference>
<name>A0A6A6QFT1_9PEZI</name>
<evidence type="ECO:0000313" key="2">
    <source>
        <dbReference type="EMBL" id="KAF2490969.1"/>
    </source>
</evidence>
<proteinExistence type="predicted"/>
<gene>
    <name evidence="2" type="ORF">BU16DRAFT_565893</name>
</gene>
<feature type="region of interest" description="Disordered" evidence="1">
    <location>
        <begin position="1"/>
        <end position="38"/>
    </location>
</feature>
<protein>
    <submittedName>
        <fullName evidence="2">Uncharacterized protein</fullName>
    </submittedName>
</protein>
<evidence type="ECO:0000313" key="3">
    <source>
        <dbReference type="Proteomes" id="UP000799750"/>
    </source>
</evidence>
<feature type="compositionally biased region" description="Polar residues" evidence="1">
    <location>
        <begin position="26"/>
        <end position="35"/>
    </location>
</feature>
<feature type="compositionally biased region" description="Polar residues" evidence="1">
    <location>
        <begin position="1"/>
        <end position="15"/>
    </location>
</feature>
<dbReference type="AlphaFoldDB" id="A0A6A6QFT1"/>
<accession>A0A6A6QFT1</accession>